<dbReference type="Pfam" id="PF03901">
    <property type="entry name" value="Glyco_transf_22"/>
    <property type="match status" value="1"/>
</dbReference>
<evidence type="ECO:0000256" key="11">
    <source>
        <dbReference type="ARBA" id="ARBA00024708"/>
    </source>
</evidence>
<dbReference type="OrthoDB" id="416834at2759"/>
<feature type="transmembrane region" description="Helical" evidence="12">
    <location>
        <begin position="292"/>
        <end position="314"/>
    </location>
</feature>
<dbReference type="STRING" id="1266660.A0A1G4IXR9"/>
<keyword evidence="14" id="KW-1185">Reference proteome</keyword>
<protein>
    <recommendedName>
        <fullName evidence="12">Mannosyltransferase</fullName>
        <ecNumber evidence="12">2.4.1.-</ecNumber>
    </recommendedName>
</protein>
<dbReference type="GO" id="GO:0005789">
    <property type="term" value="C:endoplasmic reticulum membrane"/>
    <property type="evidence" value="ECO:0007669"/>
    <property type="project" value="UniProtKB-SubCell"/>
</dbReference>
<gene>
    <name evidence="13" type="ORF">LADA_0C01970G</name>
</gene>
<dbReference type="InterPro" id="IPR005599">
    <property type="entry name" value="GPI_mannosylTrfase"/>
</dbReference>
<evidence type="ECO:0000256" key="5">
    <source>
        <dbReference type="ARBA" id="ARBA00022676"/>
    </source>
</evidence>
<feature type="transmembrane region" description="Helical" evidence="12">
    <location>
        <begin position="350"/>
        <end position="370"/>
    </location>
</feature>
<proteinExistence type="inferred from homology"/>
<keyword evidence="4" id="KW-0337">GPI-anchor biosynthesis</keyword>
<dbReference type="AlphaFoldDB" id="A0A1G4IXR9"/>
<feature type="transmembrane region" description="Helical" evidence="12">
    <location>
        <begin position="382"/>
        <end position="399"/>
    </location>
</feature>
<dbReference type="EMBL" id="LT598459">
    <property type="protein sequence ID" value="SCU81939.1"/>
    <property type="molecule type" value="Genomic_DNA"/>
</dbReference>
<dbReference type="GO" id="GO:0006506">
    <property type="term" value="P:GPI anchor biosynthetic process"/>
    <property type="evidence" value="ECO:0007669"/>
    <property type="project" value="UniProtKB-UniPathway"/>
</dbReference>
<keyword evidence="10 12" id="KW-0472">Membrane</keyword>
<evidence type="ECO:0000256" key="12">
    <source>
        <dbReference type="RuleBase" id="RU363075"/>
    </source>
</evidence>
<evidence type="ECO:0000256" key="8">
    <source>
        <dbReference type="ARBA" id="ARBA00022824"/>
    </source>
</evidence>
<keyword evidence="8 12" id="KW-0256">Endoplasmic reticulum</keyword>
<evidence type="ECO:0000313" key="14">
    <source>
        <dbReference type="Proteomes" id="UP000190274"/>
    </source>
</evidence>
<accession>A0A1G4IXR9</accession>
<feature type="transmembrane region" description="Helical" evidence="12">
    <location>
        <begin position="406"/>
        <end position="427"/>
    </location>
</feature>
<comment type="similarity">
    <text evidence="3">Belongs to the glycosyltransferase 22 family. PIGB subfamily.</text>
</comment>
<evidence type="ECO:0000256" key="9">
    <source>
        <dbReference type="ARBA" id="ARBA00022989"/>
    </source>
</evidence>
<evidence type="ECO:0000256" key="6">
    <source>
        <dbReference type="ARBA" id="ARBA00022679"/>
    </source>
</evidence>
<dbReference type="GO" id="GO:0000026">
    <property type="term" value="F:alpha-1,2-mannosyltransferase activity"/>
    <property type="evidence" value="ECO:0007669"/>
    <property type="project" value="EnsemblFungi"/>
</dbReference>
<comment type="function">
    <text evidence="11">Mannosyltransferase involved in glycosylphosphatidylinositol-anchor biosynthesis. Transfers the third mannose to Man2-GlcN-acyl-PI during GPI precursor assembly.</text>
</comment>
<dbReference type="UniPathway" id="UPA00196"/>
<evidence type="ECO:0000256" key="2">
    <source>
        <dbReference type="ARBA" id="ARBA00004687"/>
    </source>
</evidence>
<keyword evidence="6" id="KW-0808">Transferase</keyword>
<comment type="subcellular location">
    <subcellularLocation>
        <location evidence="1 12">Endoplasmic reticulum membrane</location>
        <topology evidence="1 12">Multi-pass membrane protein</topology>
    </subcellularLocation>
</comment>
<sequence>MTAYSQSTHGPESRIKTSCKPFTYSHLSNKSILRALVLFRFANAFFVNSFFQPDEFWQSLEPAHVKAFGYGQLTWEWEYGLRSYAFPFVFELVYRAVSLLAKAMSHLVAIHVDVFVLGASKLVPDSTLAWSMAAEMRSFPQEIQRFVEYQGVIYGPKLLMAVFAGVGEFYAIKFTERIYNMCFGGKKSALDQRAQVRFSAMVLSSTNFFNCFMITRTFVNTFEMDLTSIAFYFWDWTNGEHVEGTAFTKSLLCGIFLCIQRPTNAFIWLPMGLCLSWTLLSKRKYALLAKLIAKVCLTLMATVFFTTAIDYYFYGELFLPAARFINFNYTSALSTFYGTAPWHFHILQSVPLIAGYSFPVLIYGFVSLRAESHKLFGLADPLQLIKAIIIVNIALYSLIGHKEFRFLYNLQPLFLVISSIATLKLFSFRDSRPHCQPQWYYWIIPFTSLLTALLLSCFHESGVIRVVKFLHHVPDLHSVGFVMPCHSTPGQSFIHRSDIHDIWAISCEPPLHLLSDPDAAIKLPSYMDESDYLYDNIPKFVYQNFPPVFRRSLRSPGKSYSHEWPEYLVIFQHLDEVFMDEFLQDTGYRKEVRYFNTLSHWDSKRAGDVVVYHKPPWI</sequence>
<dbReference type="Proteomes" id="UP000190274">
    <property type="component" value="Chromosome C"/>
</dbReference>
<keyword evidence="5 12" id="KW-0328">Glycosyltransferase</keyword>
<evidence type="ECO:0000256" key="10">
    <source>
        <dbReference type="ARBA" id="ARBA00023136"/>
    </source>
</evidence>
<evidence type="ECO:0000256" key="1">
    <source>
        <dbReference type="ARBA" id="ARBA00004477"/>
    </source>
</evidence>
<keyword evidence="7 12" id="KW-0812">Transmembrane</keyword>
<comment type="pathway">
    <text evidence="2">Glycolipid biosynthesis; glycosylphosphatidylinositol-anchor biosynthesis.</text>
</comment>
<name>A0A1G4IXR9_9SACH</name>
<organism evidence="13 14">
    <name type="scientific">Lachancea dasiensis</name>
    <dbReference type="NCBI Taxonomy" id="1072105"/>
    <lineage>
        <taxon>Eukaryota</taxon>
        <taxon>Fungi</taxon>
        <taxon>Dikarya</taxon>
        <taxon>Ascomycota</taxon>
        <taxon>Saccharomycotina</taxon>
        <taxon>Saccharomycetes</taxon>
        <taxon>Saccharomycetales</taxon>
        <taxon>Saccharomycetaceae</taxon>
        <taxon>Lachancea</taxon>
    </lineage>
</organism>
<feature type="transmembrane region" description="Helical" evidence="12">
    <location>
        <begin position="265"/>
        <end position="280"/>
    </location>
</feature>
<evidence type="ECO:0000256" key="3">
    <source>
        <dbReference type="ARBA" id="ARBA00006065"/>
    </source>
</evidence>
<evidence type="ECO:0000256" key="7">
    <source>
        <dbReference type="ARBA" id="ARBA00022692"/>
    </source>
</evidence>
<keyword evidence="9 12" id="KW-1133">Transmembrane helix</keyword>
<feature type="transmembrane region" description="Helical" evidence="12">
    <location>
        <begin position="439"/>
        <end position="458"/>
    </location>
</feature>
<dbReference type="EC" id="2.4.1.-" evidence="12"/>
<dbReference type="PANTHER" id="PTHR22760">
    <property type="entry name" value="GLYCOSYLTRANSFERASE"/>
    <property type="match status" value="1"/>
</dbReference>
<evidence type="ECO:0000313" key="13">
    <source>
        <dbReference type="EMBL" id="SCU81939.1"/>
    </source>
</evidence>
<reference evidence="14" key="1">
    <citation type="submission" date="2016-03" db="EMBL/GenBank/DDBJ databases">
        <authorList>
            <person name="Devillers H."/>
        </authorList>
    </citation>
    <scope>NUCLEOTIDE SEQUENCE [LARGE SCALE GENOMIC DNA]</scope>
</reference>
<dbReference type="PANTHER" id="PTHR22760:SF4">
    <property type="entry name" value="GPI MANNOSYLTRANSFERASE 3"/>
    <property type="match status" value="1"/>
</dbReference>
<evidence type="ECO:0000256" key="4">
    <source>
        <dbReference type="ARBA" id="ARBA00022502"/>
    </source>
</evidence>